<feature type="compositionally biased region" description="Gly residues" evidence="1">
    <location>
        <begin position="1"/>
        <end position="10"/>
    </location>
</feature>
<gene>
    <name evidence="2" type="ORF">IU459_26790</name>
</gene>
<dbReference type="Pfam" id="PF08310">
    <property type="entry name" value="LGFP"/>
    <property type="match status" value="4"/>
</dbReference>
<keyword evidence="3" id="KW-1185">Reference proteome</keyword>
<name>A0ABS0CXB6_9NOCA</name>
<reference evidence="2 3" key="1">
    <citation type="submission" date="2020-10" db="EMBL/GenBank/DDBJ databases">
        <title>Identification of Nocardia species via Next-generation sequencing and recognition of intraspecies genetic diversity.</title>
        <authorList>
            <person name="Li P."/>
            <person name="Li P."/>
            <person name="Lu B."/>
        </authorList>
    </citation>
    <scope>NUCLEOTIDE SEQUENCE [LARGE SCALE GENOMIC DNA]</scope>
    <source>
        <strain evidence="2 3">BJ06-0157</strain>
    </source>
</reference>
<evidence type="ECO:0000256" key="1">
    <source>
        <dbReference type="SAM" id="MobiDB-lite"/>
    </source>
</evidence>
<dbReference type="Proteomes" id="UP000702209">
    <property type="component" value="Unassembled WGS sequence"/>
</dbReference>
<accession>A0ABS0CXB6</accession>
<proteinExistence type="predicted"/>
<organism evidence="2 3">
    <name type="scientific">Nocardia amamiensis</name>
    <dbReference type="NCBI Taxonomy" id="404578"/>
    <lineage>
        <taxon>Bacteria</taxon>
        <taxon>Bacillati</taxon>
        <taxon>Actinomycetota</taxon>
        <taxon>Actinomycetes</taxon>
        <taxon>Mycobacteriales</taxon>
        <taxon>Nocardiaceae</taxon>
        <taxon>Nocardia</taxon>
    </lineage>
</organism>
<dbReference type="InterPro" id="IPR013207">
    <property type="entry name" value="LGFP"/>
</dbReference>
<protein>
    <recommendedName>
        <fullName evidence="4">LGFP repeat-containing protein</fullName>
    </recommendedName>
</protein>
<feature type="compositionally biased region" description="Basic residues" evidence="1">
    <location>
        <begin position="37"/>
        <end position="48"/>
    </location>
</feature>
<evidence type="ECO:0000313" key="3">
    <source>
        <dbReference type="Proteomes" id="UP000702209"/>
    </source>
</evidence>
<dbReference type="EMBL" id="JADLQX010000023">
    <property type="protein sequence ID" value="MBF6301125.1"/>
    <property type="molecule type" value="Genomic_DNA"/>
</dbReference>
<feature type="region of interest" description="Disordered" evidence="1">
    <location>
        <begin position="1"/>
        <end position="50"/>
    </location>
</feature>
<comment type="caution">
    <text evidence="2">The sequence shown here is derived from an EMBL/GenBank/DDBJ whole genome shotgun (WGS) entry which is preliminary data.</text>
</comment>
<sequence length="286" mass="30638">MRVRSGGLGLSRGSLIPHGDHRFSSTSHPTPDARGVHLARHRRSHRSRTRDAAAGAAVIGILLTALGTDAAARPIGPFDVGGAIEVEYDQAGGPAFFGDPVSAESPAARGGRYQAFERGSSIYWRPDTGAHQVGGAIRDKWGDLGFEGGLLGYPVTREAATPSKPGRYSVFQNGSIYWSIGTAAHQIGGTIRNKWASYGWENSPLGFPITDESPARGSFGRYNLFGGGAIYWSPLTDAHVIWGAIRESWEAAGGEAGRYGYPTSDEYDFQNGKAQDFQGGRITWRP</sequence>
<evidence type="ECO:0000313" key="2">
    <source>
        <dbReference type="EMBL" id="MBF6301125.1"/>
    </source>
</evidence>
<evidence type="ECO:0008006" key="4">
    <source>
        <dbReference type="Google" id="ProtNLM"/>
    </source>
</evidence>